<reference evidence="1 2" key="1">
    <citation type="journal article" date="2024" name="Plant Biotechnol. J.">
        <title>Genome and CRISPR/Cas9 system of a widespread forest tree (Populus alba) in the world.</title>
        <authorList>
            <person name="Liu Y.J."/>
            <person name="Jiang P.F."/>
            <person name="Han X.M."/>
            <person name="Li X.Y."/>
            <person name="Wang H.M."/>
            <person name="Wang Y.J."/>
            <person name="Wang X.X."/>
            <person name="Zeng Q.Y."/>
        </authorList>
    </citation>
    <scope>NUCLEOTIDE SEQUENCE [LARGE SCALE GENOMIC DNA]</scope>
    <source>
        <strain evidence="2">cv. PAL-ZL1</strain>
    </source>
</reference>
<evidence type="ECO:0000313" key="1">
    <source>
        <dbReference type="EMBL" id="KAL3603303.1"/>
    </source>
</evidence>
<dbReference type="EMBL" id="RCHU02000002">
    <property type="protein sequence ID" value="KAL3603303.1"/>
    <property type="molecule type" value="Genomic_DNA"/>
</dbReference>
<dbReference type="Proteomes" id="UP000309997">
    <property type="component" value="Unassembled WGS sequence"/>
</dbReference>
<protein>
    <submittedName>
        <fullName evidence="1">Uncharacterized protein</fullName>
    </submittedName>
</protein>
<proteinExistence type="predicted"/>
<comment type="caution">
    <text evidence="1">The sequence shown here is derived from an EMBL/GenBank/DDBJ whole genome shotgun (WGS) entry which is preliminary data.</text>
</comment>
<organism evidence="1 2">
    <name type="scientific">Populus alba</name>
    <name type="common">White poplar</name>
    <dbReference type="NCBI Taxonomy" id="43335"/>
    <lineage>
        <taxon>Eukaryota</taxon>
        <taxon>Viridiplantae</taxon>
        <taxon>Streptophyta</taxon>
        <taxon>Embryophyta</taxon>
        <taxon>Tracheophyta</taxon>
        <taxon>Spermatophyta</taxon>
        <taxon>Magnoliopsida</taxon>
        <taxon>eudicotyledons</taxon>
        <taxon>Gunneridae</taxon>
        <taxon>Pentapetalae</taxon>
        <taxon>rosids</taxon>
        <taxon>fabids</taxon>
        <taxon>Malpighiales</taxon>
        <taxon>Salicaceae</taxon>
        <taxon>Saliceae</taxon>
        <taxon>Populus</taxon>
    </lineage>
</organism>
<name>A0ACC4CQQ0_POPAL</name>
<evidence type="ECO:0000313" key="2">
    <source>
        <dbReference type="Proteomes" id="UP000309997"/>
    </source>
</evidence>
<accession>A0ACC4CQQ0</accession>
<keyword evidence="2" id="KW-1185">Reference proteome</keyword>
<gene>
    <name evidence="1" type="ORF">D5086_004162</name>
</gene>
<sequence length="68" mass="7361">MTNHTSVTQVACFGVNWASRTRPEMRPTTAQVLSGPFSVNFEIHNDTELESITGPDKQECSGNTCGSS</sequence>